<feature type="domain" description="Glycosyl transferase family 1" evidence="1">
    <location>
        <begin position="203"/>
        <end position="356"/>
    </location>
</feature>
<protein>
    <recommendedName>
        <fullName evidence="1">Glycosyl transferase family 1 domain-containing protein</fullName>
    </recommendedName>
</protein>
<reference evidence="3" key="1">
    <citation type="submission" date="2017-09" db="EMBL/GenBank/DDBJ databases">
        <title>Depth-based differentiation of microbial function through sediment-hosted aquifers and enrichment of novel symbionts in the deep terrestrial subsurface.</title>
        <authorList>
            <person name="Probst A.J."/>
            <person name="Ladd B."/>
            <person name="Jarett J.K."/>
            <person name="Geller-Mcgrath D.E."/>
            <person name="Sieber C.M.K."/>
            <person name="Emerson J.B."/>
            <person name="Anantharaman K."/>
            <person name="Thomas B.C."/>
            <person name="Malmstrom R."/>
            <person name="Stieglmeier M."/>
            <person name="Klingl A."/>
            <person name="Woyke T."/>
            <person name="Ryan C.M."/>
            <person name="Banfield J.F."/>
        </authorList>
    </citation>
    <scope>NUCLEOTIDE SEQUENCE [LARGE SCALE GENOMIC DNA]</scope>
</reference>
<dbReference type="Gene3D" id="3.40.50.2000">
    <property type="entry name" value="Glycogen Phosphorylase B"/>
    <property type="match status" value="2"/>
</dbReference>
<name>A0A2M8EWE8_9BACT</name>
<dbReference type="PANTHER" id="PTHR12526">
    <property type="entry name" value="GLYCOSYLTRANSFERASE"/>
    <property type="match status" value="1"/>
</dbReference>
<dbReference type="SUPFAM" id="SSF53756">
    <property type="entry name" value="UDP-Glycosyltransferase/glycogen phosphorylase"/>
    <property type="match status" value="1"/>
</dbReference>
<dbReference type="GO" id="GO:0016757">
    <property type="term" value="F:glycosyltransferase activity"/>
    <property type="evidence" value="ECO:0007669"/>
    <property type="project" value="InterPro"/>
</dbReference>
<proteinExistence type="predicted"/>
<dbReference type="Proteomes" id="UP000231383">
    <property type="component" value="Unassembled WGS sequence"/>
</dbReference>
<dbReference type="InterPro" id="IPR001296">
    <property type="entry name" value="Glyco_trans_1"/>
</dbReference>
<organism evidence="2 3">
    <name type="scientific">Candidatus Roizmanbacteria bacterium CG_4_9_14_0_2_um_filter_39_13</name>
    <dbReference type="NCBI Taxonomy" id="1974839"/>
    <lineage>
        <taxon>Bacteria</taxon>
        <taxon>Candidatus Roizmaniibacteriota</taxon>
    </lineage>
</organism>
<evidence type="ECO:0000259" key="1">
    <source>
        <dbReference type="Pfam" id="PF00534"/>
    </source>
</evidence>
<evidence type="ECO:0000313" key="3">
    <source>
        <dbReference type="Proteomes" id="UP000231383"/>
    </source>
</evidence>
<dbReference type="Pfam" id="PF00534">
    <property type="entry name" value="Glycos_transf_1"/>
    <property type="match status" value="1"/>
</dbReference>
<dbReference type="PANTHER" id="PTHR12526:SF630">
    <property type="entry name" value="GLYCOSYLTRANSFERASE"/>
    <property type="match status" value="1"/>
</dbReference>
<gene>
    <name evidence="2" type="ORF">CO051_07070</name>
</gene>
<sequence>MIQKKRTIIHILSHSLESDKNLEYHIEWNWASRLAKNTLLYTHIFEHEVWYPVRHLEIPKVIIKNSITYRLFPAKTLNVGLESYFGLIHCPLLFQELKKHNPKKTLIHVQGERGSILHGLLFRHFQFPILVQYHGYGQPPWLDWIETISTKLIERITFQRVKHFFVPIRPRVEYLTKTLHIDPEKISFENITVDFDRFQIRDKQYARKKLGLPSDAFIILYVGSMVKTKGIDKIIDAYETLKKKYPHIYLLFIGARTFDPLYAYALEKADKVIGIVANQDVPFYYNAADVYCMFGSPKTTKYGGVGIASYEALASNLNVISTNLIHFPDKIIKQTGFIPKNQDDLIKNLEFIIRNHSFHFNARPIIRPYVSNDCIMKKIIAIYKDTLEITV</sequence>
<dbReference type="EMBL" id="PFSC01000185">
    <property type="protein sequence ID" value="PJC30179.1"/>
    <property type="molecule type" value="Genomic_DNA"/>
</dbReference>
<dbReference type="CDD" id="cd03801">
    <property type="entry name" value="GT4_PimA-like"/>
    <property type="match status" value="1"/>
</dbReference>
<dbReference type="AlphaFoldDB" id="A0A2M8EWE8"/>
<evidence type="ECO:0000313" key="2">
    <source>
        <dbReference type="EMBL" id="PJC30179.1"/>
    </source>
</evidence>
<accession>A0A2M8EWE8</accession>
<comment type="caution">
    <text evidence="2">The sequence shown here is derived from an EMBL/GenBank/DDBJ whole genome shotgun (WGS) entry which is preliminary data.</text>
</comment>